<sequence>MFCDVYEQQYGSAVGPTNALTSSSSPNHLSVETNYTPLECNVVLTDPAATGNNCIQGTGNHCLVIENTVTSLYAADLCVPNATKILTPIPGQYLAISGHLKTTNLVMMSWRSKAWQMYLDNVINQLLSGPFGANFLLSVAFVAQNLKCNMKHVQ</sequence>
<dbReference type="AlphaFoldDB" id="A0AAD5MEW2"/>
<proteinExistence type="predicted"/>
<organism evidence="1 2">
    <name type="scientific">Parelaphostrongylus tenuis</name>
    <name type="common">Meningeal worm</name>
    <dbReference type="NCBI Taxonomy" id="148309"/>
    <lineage>
        <taxon>Eukaryota</taxon>
        <taxon>Metazoa</taxon>
        <taxon>Ecdysozoa</taxon>
        <taxon>Nematoda</taxon>
        <taxon>Chromadorea</taxon>
        <taxon>Rhabditida</taxon>
        <taxon>Rhabditina</taxon>
        <taxon>Rhabditomorpha</taxon>
        <taxon>Strongyloidea</taxon>
        <taxon>Metastrongylidae</taxon>
        <taxon>Parelaphostrongylus</taxon>
    </lineage>
</organism>
<reference evidence="1" key="1">
    <citation type="submission" date="2021-06" db="EMBL/GenBank/DDBJ databases">
        <title>Parelaphostrongylus tenuis whole genome reference sequence.</title>
        <authorList>
            <person name="Garwood T.J."/>
            <person name="Larsen P.A."/>
            <person name="Fountain-Jones N.M."/>
            <person name="Garbe J.R."/>
            <person name="Macchietto M.G."/>
            <person name="Kania S.A."/>
            <person name="Gerhold R.W."/>
            <person name="Richards J.E."/>
            <person name="Wolf T.M."/>
        </authorList>
    </citation>
    <scope>NUCLEOTIDE SEQUENCE</scope>
    <source>
        <strain evidence="1">MNPRO001-30</strain>
        <tissue evidence="1">Meninges</tissue>
    </source>
</reference>
<evidence type="ECO:0000313" key="2">
    <source>
        <dbReference type="Proteomes" id="UP001196413"/>
    </source>
</evidence>
<evidence type="ECO:0000313" key="1">
    <source>
        <dbReference type="EMBL" id="KAJ1355538.1"/>
    </source>
</evidence>
<dbReference type="Proteomes" id="UP001196413">
    <property type="component" value="Unassembled WGS sequence"/>
</dbReference>
<name>A0AAD5MEW2_PARTN</name>
<keyword evidence="2" id="KW-1185">Reference proteome</keyword>
<comment type="caution">
    <text evidence="1">The sequence shown here is derived from an EMBL/GenBank/DDBJ whole genome shotgun (WGS) entry which is preliminary data.</text>
</comment>
<protein>
    <submittedName>
        <fullName evidence="1">Uncharacterized protein</fullName>
    </submittedName>
</protein>
<accession>A0AAD5MEW2</accession>
<gene>
    <name evidence="1" type="ORF">KIN20_012984</name>
</gene>
<dbReference type="EMBL" id="JAHQIW010002497">
    <property type="protein sequence ID" value="KAJ1355538.1"/>
    <property type="molecule type" value="Genomic_DNA"/>
</dbReference>